<organism evidence="3 4">
    <name type="scientific">Aromatoleum diolicum</name>
    <dbReference type="NCBI Taxonomy" id="75796"/>
    <lineage>
        <taxon>Bacteria</taxon>
        <taxon>Pseudomonadati</taxon>
        <taxon>Pseudomonadota</taxon>
        <taxon>Betaproteobacteria</taxon>
        <taxon>Rhodocyclales</taxon>
        <taxon>Rhodocyclaceae</taxon>
        <taxon>Aromatoleum</taxon>
    </lineage>
</organism>
<protein>
    <submittedName>
        <fullName evidence="3">Prepilin-type N-terminal cleavage/methylation domain-containing protein</fullName>
    </submittedName>
</protein>
<dbReference type="InterPro" id="IPR045584">
    <property type="entry name" value="Pilin-like"/>
</dbReference>
<keyword evidence="2" id="KW-0472">Membrane</keyword>
<dbReference type="Proteomes" id="UP000648984">
    <property type="component" value="Unassembled WGS sequence"/>
</dbReference>
<evidence type="ECO:0000313" key="4">
    <source>
        <dbReference type="Proteomes" id="UP000648984"/>
    </source>
</evidence>
<sequence length="170" mass="18218">MTSGNSTRACRDIASSRRLRNDLHRSGISACRGFTLIELMIAVVVVAILAAIAIPSYSEYIRRSRITEATNELATLRIRLEQYYQDNRNYGSTASSCGVGVASTDSFVFSCSNNGADSQQFLATATGKGAVGMAGFSFTVDHNNNRQTTAFPGASGLPLNCWITRQGGTC</sequence>
<accession>A0ABX1Q723</accession>
<dbReference type="PANTHER" id="PTHR30093">
    <property type="entry name" value="GENERAL SECRETION PATHWAY PROTEIN G"/>
    <property type="match status" value="1"/>
</dbReference>
<comment type="caution">
    <text evidence="3">The sequence shown here is derived from an EMBL/GenBank/DDBJ whole genome shotgun (WGS) entry which is preliminary data.</text>
</comment>
<feature type="transmembrane region" description="Helical" evidence="2">
    <location>
        <begin position="33"/>
        <end position="54"/>
    </location>
</feature>
<dbReference type="InterPro" id="IPR031982">
    <property type="entry name" value="PilE-like"/>
</dbReference>
<dbReference type="PRINTS" id="PR00813">
    <property type="entry name" value="BCTERIALGSPG"/>
</dbReference>
<dbReference type="InterPro" id="IPR012902">
    <property type="entry name" value="N_methyl_site"/>
</dbReference>
<evidence type="ECO:0000256" key="1">
    <source>
        <dbReference type="ARBA" id="ARBA00022481"/>
    </source>
</evidence>
<dbReference type="Pfam" id="PF16732">
    <property type="entry name" value="ComP_DUS"/>
    <property type="match status" value="1"/>
</dbReference>
<dbReference type="PROSITE" id="PS00409">
    <property type="entry name" value="PROKAR_NTER_METHYL"/>
    <property type="match status" value="1"/>
</dbReference>
<evidence type="ECO:0000313" key="3">
    <source>
        <dbReference type="EMBL" id="NMG73187.1"/>
    </source>
</evidence>
<dbReference type="PANTHER" id="PTHR30093:SF47">
    <property type="entry name" value="TYPE IV PILUS NON-CORE MINOR PILIN PILE"/>
    <property type="match status" value="1"/>
</dbReference>
<dbReference type="EMBL" id="WTVQ01000001">
    <property type="protein sequence ID" value="NMG73187.1"/>
    <property type="molecule type" value="Genomic_DNA"/>
</dbReference>
<dbReference type="Pfam" id="PF07963">
    <property type="entry name" value="N_methyl"/>
    <property type="match status" value="1"/>
</dbReference>
<keyword evidence="1" id="KW-0488">Methylation</keyword>
<keyword evidence="2" id="KW-0812">Transmembrane</keyword>
<keyword evidence="2" id="KW-1133">Transmembrane helix</keyword>
<dbReference type="Gene3D" id="3.30.700.10">
    <property type="entry name" value="Glycoprotein, Type 4 Pilin"/>
    <property type="match status" value="1"/>
</dbReference>
<evidence type="ECO:0000256" key="2">
    <source>
        <dbReference type="SAM" id="Phobius"/>
    </source>
</evidence>
<dbReference type="NCBIfam" id="TIGR02532">
    <property type="entry name" value="IV_pilin_GFxxxE"/>
    <property type="match status" value="1"/>
</dbReference>
<dbReference type="SUPFAM" id="SSF54523">
    <property type="entry name" value="Pili subunits"/>
    <property type="match status" value="1"/>
</dbReference>
<name>A0ABX1Q723_9RHOO</name>
<keyword evidence="4" id="KW-1185">Reference proteome</keyword>
<reference evidence="3 4" key="1">
    <citation type="submission" date="2019-12" db="EMBL/GenBank/DDBJ databases">
        <title>Comparative genomics gives insights into the taxonomy of the Azoarcus-Aromatoleum group and reveals separate origins of nif in the plant-associated Azoarcus and non-plant-associated Aromatoleum sub-groups.</title>
        <authorList>
            <person name="Lafos M."/>
            <person name="Maluk M."/>
            <person name="Batista M."/>
            <person name="Junghare M."/>
            <person name="Carmona M."/>
            <person name="Faoro H."/>
            <person name="Cruz L.M."/>
            <person name="Battistoni F."/>
            <person name="De Souza E."/>
            <person name="Pedrosa F."/>
            <person name="Chen W.-M."/>
            <person name="Poole P.S."/>
            <person name="Dixon R.A."/>
            <person name="James E.K."/>
        </authorList>
    </citation>
    <scope>NUCLEOTIDE SEQUENCE [LARGE SCALE GENOMIC DNA]</scope>
    <source>
        <strain evidence="3 4">22Lin</strain>
    </source>
</reference>
<dbReference type="InterPro" id="IPR000983">
    <property type="entry name" value="Bac_GSPG_pilin"/>
</dbReference>
<proteinExistence type="predicted"/>
<gene>
    <name evidence="3" type="ORF">GPA25_00265</name>
</gene>